<evidence type="ECO:0000256" key="8">
    <source>
        <dbReference type="ARBA" id="ARBA00022679"/>
    </source>
</evidence>
<gene>
    <name evidence="18" type="ORF">GT037_002799</name>
</gene>
<dbReference type="InterPro" id="IPR006977">
    <property type="entry name" value="Yip1_dom"/>
</dbReference>
<dbReference type="GO" id="GO:0030170">
    <property type="term" value="F:pyridoxal phosphate binding"/>
    <property type="evidence" value="ECO:0007669"/>
    <property type="project" value="InterPro"/>
</dbReference>
<dbReference type="Pfam" id="PF04893">
    <property type="entry name" value="Yip1"/>
    <property type="match status" value="1"/>
</dbReference>
<dbReference type="InterPro" id="IPR000811">
    <property type="entry name" value="Glyco_trans_35"/>
</dbReference>
<feature type="domain" description="Yip1" evidence="17">
    <location>
        <begin position="998"/>
        <end position="1161"/>
    </location>
</feature>
<comment type="similarity">
    <text evidence="5">Belongs to the YIP1 family.</text>
</comment>
<dbReference type="Gene3D" id="3.40.50.2000">
    <property type="entry name" value="Glycogen Phosphorylase B"/>
    <property type="match status" value="2"/>
</dbReference>
<organism evidence="18 19">
    <name type="scientific">Alternaria burnsii</name>
    <dbReference type="NCBI Taxonomy" id="1187904"/>
    <lineage>
        <taxon>Eukaryota</taxon>
        <taxon>Fungi</taxon>
        <taxon>Dikarya</taxon>
        <taxon>Ascomycota</taxon>
        <taxon>Pezizomycotina</taxon>
        <taxon>Dothideomycetes</taxon>
        <taxon>Pleosporomycetidae</taxon>
        <taxon>Pleosporales</taxon>
        <taxon>Pleosporineae</taxon>
        <taxon>Pleosporaceae</taxon>
        <taxon>Alternaria</taxon>
        <taxon>Alternaria sect. Alternaria</taxon>
    </lineage>
</organism>
<evidence type="ECO:0000256" key="1">
    <source>
        <dbReference type="ARBA" id="ARBA00001275"/>
    </source>
</evidence>
<keyword evidence="13 14" id="KW-0119">Carbohydrate metabolism</keyword>
<feature type="transmembrane region" description="Helical" evidence="16">
    <location>
        <begin position="1018"/>
        <end position="1040"/>
    </location>
</feature>
<feature type="transmembrane region" description="Helical" evidence="16">
    <location>
        <begin position="1052"/>
        <end position="1075"/>
    </location>
</feature>
<comment type="catalytic activity">
    <reaction evidence="1 14">
        <text>[(1-&gt;4)-alpha-D-glucosyl](n) + phosphate = [(1-&gt;4)-alpha-D-glucosyl](n-1) + alpha-D-glucose 1-phosphate</text>
        <dbReference type="Rhea" id="RHEA:41732"/>
        <dbReference type="Rhea" id="RHEA-COMP:9584"/>
        <dbReference type="Rhea" id="RHEA-COMP:9586"/>
        <dbReference type="ChEBI" id="CHEBI:15444"/>
        <dbReference type="ChEBI" id="CHEBI:43474"/>
        <dbReference type="ChEBI" id="CHEBI:58601"/>
        <dbReference type="EC" id="2.4.1.1"/>
    </reaction>
</comment>
<keyword evidence="6" id="KW-0021">Allosteric enzyme</keyword>
<evidence type="ECO:0000256" key="16">
    <source>
        <dbReference type="SAM" id="Phobius"/>
    </source>
</evidence>
<feature type="region of interest" description="Disordered" evidence="15">
    <location>
        <begin position="926"/>
        <end position="966"/>
    </location>
</feature>
<feature type="compositionally biased region" description="Low complexity" evidence="15">
    <location>
        <begin position="949"/>
        <end position="966"/>
    </location>
</feature>
<dbReference type="FunFam" id="3.40.50.2000:FF:000003">
    <property type="entry name" value="Alpha-1,4 glucan phosphorylase"/>
    <property type="match status" value="1"/>
</dbReference>
<reference evidence="18" key="1">
    <citation type="submission" date="2020-01" db="EMBL/GenBank/DDBJ databases">
        <authorList>
            <person name="Feng Z.H.Z."/>
        </authorList>
    </citation>
    <scope>NUCLEOTIDE SEQUENCE</scope>
    <source>
        <strain evidence="18">CBS107.38</strain>
    </source>
</reference>
<dbReference type="EMBL" id="JAAABM010000003">
    <property type="protein sequence ID" value="KAF7679051.1"/>
    <property type="molecule type" value="Genomic_DNA"/>
</dbReference>
<evidence type="ECO:0000256" key="12">
    <source>
        <dbReference type="ARBA" id="ARBA00023136"/>
    </source>
</evidence>
<keyword evidence="10 14" id="KW-0663">Pyridoxal phosphate</keyword>
<protein>
    <recommendedName>
        <fullName evidence="14">Alpha-1,4 glucan phosphorylase</fullName>
        <ecNumber evidence="14">2.4.1.1</ecNumber>
    </recommendedName>
</protein>
<comment type="similarity">
    <text evidence="4 14">Belongs to the glycogen phosphorylase family.</text>
</comment>
<comment type="function">
    <text evidence="14">Allosteric enzyme that catalyzes the rate-limiting step in glycogen catabolism, the phosphorolytic cleavage of glycogen to produce glucose-1-phosphate, and plays a central role in maintaining cellular and organismal glucose homeostasis.</text>
</comment>
<feature type="region of interest" description="Disordered" evidence="15">
    <location>
        <begin position="1177"/>
        <end position="1197"/>
    </location>
</feature>
<comment type="caution">
    <text evidence="18">The sequence shown here is derived from an EMBL/GenBank/DDBJ whole genome shotgun (WGS) entry which is preliminary data.</text>
</comment>
<evidence type="ECO:0000256" key="10">
    <source>
        <dbReference type="ARBA" id="ARBA00022898"/>
    </source>
</evidence>
<feature type="region of interest" description="Disordered" evidence="15">
    <location>
        <begin position="1"/>
        <end position="45"/>
    </location>
</feature>
<dbReference type="PANTHER" id="PTHR11468:SF3">
    <property type="entry name" value="GLYCOGEN PHOSPHORYLASE, LIVER FORM"/>
    <property type="match status" value="1"/>
</dbReference>
<keyword evidence="12 16" id="KW-0472">Membrane</keyword>
<dbReference type="GO" id="GO:0005980">
    <property type="term" value="P:glycogen catabolic process"/>
    <property type="evidence" value="ECO:0007669"/>
    <property type="project" value="TreeGrafter"/>
</dbReference>
<evidence type="ECO:0000256" key="3">
    <source>
        <dbReference type="ARBA" id="ARBA00004141"/>
    </source>
</evidence>
<dbReference type="GeneID" id="62201024"/>
<evidence type="ECO:0000256" key="14">
    <source>
        <dbReference type="RuleBase" id="RU000587"/>
    </source>
</evidence>
<evidence type="ECO:0000259" key="17">
    <source>
        <dbReference type="Pfam" id="PF04893"/>
    </source>
</evidence>
<evidence type="ECO:0000256" key="11">
    <source>
        <dbReference type="ARBA" id="ARBA00022989"/>
    </source>
</evidence>
<evidence type="ECO:0000313" key="19">
    <source>
        <dbReference type="Proteomes" id="UP000596902"/>
    </source>
</evidence>
<evidence type="ECO:0000256" key="9">
    <source>
        <dbReference type="ARBA" id="ARBA00022692"/>
    </source>
</evidence>
<evidence type="ECO:0000256" key="13">
    <source>
        <dbReference type="ARBA" id="ARBA00023277"/>
    </source>
</evidence>
<dbReference type="CDD" id="cd04300">
    <property type="entry name" value="GT35_Glycogen_Phosphorylase"/>
    <property type="match status" value="1"/>
</dbReference>
<comment type="subcellular location">
    <subcellularLocation>
        <location evidence="3">Membrane</location>
        <topology evidence="3">Multi-pass membrane protein</topology>
    </subcellularLocation>
</comment>
<dbReference type="PROSITE" id="PS00102">
    <property type="entry name" value="PHOSPHORYLASE"/>
    <property type="match status" value="1"/>
</dbReference>
<keyword evidence="8 14" id="KW-0808">Transferase</keyword>
<evidence type="ECO:0000256" key="7">
    <source>
        <dbReference type="ARBA" id="ARBA00022676"/>
    </source>
</evidence>
<dbReference type="Proteomes" id="UP000596902">
    <property type="component" value="Unassembled WGS sequence"/>
</dbReference>
<keyword evidence="7 14" id="KW-0328">Glycosyltransferase</keyword>
<sequence>MAANPSPRERKPSTSAPLADLKGPVGPSFSRPKHKRTVTGFGPSEIKNVEASIPEPQREAWRKFMPKPFSTPDDFTKDAVRHIETTLARSLFNCDEAAAYSGTALAFRDRLVLDWNKTQQSQTFADQKRVYYLSLEFLMGRALDNAMLNVEQKDIATKGLSDLGFRMEDIISQEHDAALGNGGLGRLAACFLDSMASLNYPAWGYGLRYRYGIFKQEIHDGYQVEVPDYWLDFNPWEFQRHDIEVDIQFYGHVNRWQDDEGKQQSSWEGGEIVKAVAYDVPVPGYKTGTCNNLRLWGSKAASGEFDFQKFNSGEYESSVADQQRAETISAVLYPNDNLDRGKELRLKQQYFWCAASLYDIVRRFKKSQRAWKEFPNQVAIQLNDTHPTLAIPELQRILVDIEGLEWDEAWNIVQKTFGYTNHTVLPEALEKWSVPLMQHLLPRHLQIIYEINLHFLQFVERNFPKDRDMLGRVSIIEESQPKMVRMAYLALIGSHKVNGVAELHSDLIKTTIFKDFVKIYGPDKFTNVTNGITPRRWLHQANPKLSALIASKLGGHEFLKDLTLLHKLEAFVDDKEFRKEFRDIKYANKVRLAQHIMEHNGVKVNPAALFDVQVKRIHEYKRQQLNIFGVIHRYLQIKAMSPEDRKKLAPRVSIFGGKAAPGYWMAKTVIHLINKVGDVVNNDKDVGDALKVVYLADYNVSKAEIICPASDISEHISTAGTEASGTSNMKFCLNGGLIIGTCDGANIEITREIGDQNIFLFGNLAEDVEDLRHAHMYSHYQLDPQLANVFDAIHNGTFGDADQFSALINGIVDHGDYYLVSDDFASYIKTQELIDESYKNTEEWTTKTITTVARMGFFSSDRCIDDSTQVGDISRAFTSRATMANRGYDVVVDVDQEGDLGHTDLQEDLEFHSSSKLFNIIPTQQLTNRDPDFETQPSGRGAPKIQPDSSSASFLPGPGGSSSNNPTSRKHYLWSLNFYAQAFDVDTAEVLRRCTSTIYPRANFLDVLEGNPDLYGPVWIATTVVVILFLTGTISQYLAMKGEEHFAYDFKLLSGAAGLVYGYTAFVPVGLWGVLKWYGSESANLLECCCLYGYANLVWIAVSLVAWSPWGILNFTVVALGLAASAFFLLRNLYPVLSTTEAKTSKILLIVVFVLHAGFAIAIKVLFFAATSPVGPNKGADKDAGKGVADGGSEGKGDMLRMLMG</sequence>
<proteinExistence type="inferred from homology"/>
<accession>A0A8H7B841</accession>
<dbReference type="AlphaFoldDB" id="A0A8H7B841"/>
<dbReference type="NCBIfam" id="TIGR02093">
    <property type="entry name" value="P_ylase"/>
    <property type="match status" value="1"/>
</dbReference>
<dbReference type="GO" id="GO:0005737">
    <property type="term" value="C:cytoplasm"/>
    <property type="evidence" value="ECO:0007669"/>
    <property type="project" value="TreeGrafter"/>
</dbReference>
<dbReference type="InterPro" id="IPR035090">
    <property type="entry name" value="Pyridoxal_P_attach_site"/>
</dbReference>
<reference evidence="18" key="2">
    <citation type="submission" date="2020-08" db="EMBL/GenBank/DDBJ databases">
        <title>Draft Genome Sequence of Cumin Blight Pathogen Alternaria burnsii.</title>
        <authorList>
            <person name="Feng Z."/>
        </authorList>
    </citation>
    <scope>NUCLEOTIDE SEQUENCE</scope>
    <source>
        <strain evidence="18">CBS107.38</strain>
    </source>
</reference>
<dbReference type="RefSeq" id="XP_038789124.1">
    <property type="nucleotide sequence ID" value="XM_038927846.1"/>
</dbReference>
<dbReference type="FunFam" id="3.40.50.2000:FF:000002">
    <property type="entry name" value="Alpha-1,4 glucan phosphorylase"/>
    <property type="match status" value="1"/>
</dbReference>
<dbReference type="GO" id="GO:0008184">
    <property type="term" value="F:glycogen phosphorylase activity"/>
    <property type="evidence" value="ECO:0007669"/>
    <property type="project" value="InterPro"/>
</dbReference>
<dbReference type="Pfam" id="PF00343">
    <property type="entry name" value="Phosphorylase"/>
    <property type="match status" value="1"/>
</dbReference>
<evidence type="ECO:0000313" key="18">
    <source>
        <dbReference type="EMBL" id="KAF7679051.1"/>
    </source>
</evidence>
<keyword evidence="11 16" id="KW-1133">Transmembrane helix</keyword>
<evidence type="ECO:0000256" key="2">
    <source>
        <dbReference type="ARBA" id="ARBA00001933"/>
    </source>
</evidence>
<feature type="transmembrane region" description="Helical" evidence="16">
    <location>
        <begin position="1146"/>
        <end position="1170"/>
    </location>
</feature>
<dbReference type="GO" id="GO:0016020">
    <property type="term" value="C:membrane"/>
    <property type="evidence" value="ECO:0007669"/>
    <property type="project" value="UniProtKB-SubCell"/>
</dbReference>
<dbReference type="SUPFAM" id="SSF53756">
    <property type="entry name" value="UDP-Glycosyltransferase/glycogen phosphorylase"/>
    <property type="match status" value="1"/>
</dbReference>
<feature type="transmembrane region" description="Helical" evidence="16">
    <location>
        <begin position="1112"/>
        <end position="1134"/>
    </location>
</feature>
<dbReference type="PANTHER" id="PTHR11468">
    <property type="entry name" value="GLYCOGEN PHOSPHORYLASE"/>
    <property type="match status" value="1"/>
</dbReference>
<evidence type="ECO:0000256" key="5">
    <source>
        <dbReference type="ARBA" id="ARBA00010596"/>
    </source>
</evidence>
<keyword evidence="9 16" id="KW-0812">Transmembrane</keyword>
<evidence type="ECO:0000256" key="6">
    <source>
        <dbReference type="ARBA" id="ARBA00022533"/>
    </source>
</evidence>
<dbReference type="InterPro" id="IPR011833">
    <property type="entry name" value="Glycg_phsphrylas"/>
</dbReference>
<evidence type="ECO:0000256" key="15">
    <source>
        <dbReference type="SAM" id="MobiDB-lite"/>
    </source>
</evidence>
<comment type="cofactor">
    <cofactor evidence="2 14">
        <name>pyridoxal 5'-phosphate</name>
        <dbReference type="ChEBI" id="CHEBI:597326"/>
    </cofactor>
</comment>
<keyword evidence="19" id="KW-1185">Reference proteome</keyword>
<evidence type="ECO:0000256" key="4">
    <source>
        <dbReference type="ARBA" id="ARBA00006047"/>
    </source>
</evidence>
<dbReference type="EC" id="2.4.1.1" evidence="14"/>
<name>A0A8H7B841_9PLEO</name>